<dbReference type="InterPro" id="IPR020471">
    <property type="entry name" value="AKR"/>
</dbReference>
<dbReference type="PANTHER" id="PTHR43638:SF3">
    <property type="entry name" value="ALDEHYDE REDUCTASE"/>
    <property type="match status" value="1"/>
</dbReference>
<feature type="active site" description="Proton donor" evidence="1">
    <location>
        <position position="56"/>
    </location>
</feature>
<evidence type="ECO:0000256" key="3">
    <source>
        <dbReference type="PIRSR" id="PIRSR000097-3"/>
    </source>
</evidence>
<dbReference type="PANTHER" id="PTHR43638">
    <property type="entry name" value="OXIDOREDUCTASE, ALDO/KETO REDUCTASE FAMILY PROTEIN"/>
    <property type="match status" value="1"/>
</dbReference>
<feature type="domain" description="NADP-dependent oxidoreductase" evidence="4">
    <location>
        <begin position="18"/>
        <end position="272"/>
    </location>
</feature>
<feature type="binding site" evidence="2">
    <location>
        <position position="114"/>
    </location>
    <ligand>
        <name>substrate</name>
    </ligand>
</feature>
<dbReference type="InterPro" id="IPR036812">
    <property type="entry name" value="NAD(P)_OxRdtase_dom_sf"/>
</dbReference>
<dbReference type="OrthoDB" id="9772407at2"/>
<feature type="site" description="Lowers pKa of active site Tyr" evidence="3">
    <location>
        <position position="81"/>
    </location>
</feature>
<evidence type="ECO:0000256" key="1">
    <source>
        <dbReference type="PIRSR" id="PIRSR000097-1"/>
    </source>
</evidence>
<comment type="caution">
    <text evidence="5">The sequence shown here is derived from an EMBL/GenBank/DDBJ whole genome shotgun (WGS) entry which is preliminary data.</text>
</comment>
<evidence type="ECO:0000256" key="2">
    <source>
        <dbReference type="PIRSR" id="PIRSR000097-2"/>
    </source>
</evidence>
<gene>
    <name evidence="5" type="ORF">EV690_0674</name>
</gene>
<reference evidence="5 6" key="1">
    <citation type="submission" date="2019-03" db="EMBL/GenBank/DDBJ databases">
        <title>Genomic Encyclopedia of Type Strains, Phase IV (KMG-IV): sequencing the most valuable type-strain genomes for metagenomic binning, comparative biology and taxonomic classification.</title>
        <authorList>
            <person name="Goeker M."/>
        </authorList>
    </citation>
    <scope>NUCLEOTIDE SEQUENCE [LARGE SCALE GENOMIC DNA]</scope>
    <source>
        <strain evidence="5 6">DSM 18577</strain>
    </source>
</reference>
<dbReference type="RefSeq" id="WP_131911518.1">
    <property type="nucleotide sequence ID" value="NZ_OU594967.1"/>
</dbReference>
<accession>A0A4R1K3S0</accession>
<dbReference type="SUPFAM" id="SSF51430">
    <property type="entry name" value="NAD(P)-linked oxidoreductase"/>
    <property type="match status" value="1"/>
</dbReference>
<dbReference type="GO" id="GO:0016491">
    <property type="term" value="F:oxidoreductase activity"/>
    <property type="evidence" value="ECO:0007669"/>
    <property type="project" value="InterPro"/>
</dbReference>
<dbReference type="PRINTS" id="PR00069">
    <property type="entry name" value="ALDKETRDTASE"/>
</dbReference>
<name>A0A4R1K3S0_9GAMM</name>
<dbReference type="EMBL" id="SMGD01000011">
    <property type="protein sequence ID" value="TCK58547.1"/>
    <property type="molecule type" value="Genomic_DNA"/>
</dbReference>
<sequence length="285" mass="31833">MSISRTIQLPDGAEIPALGQGTWWMGDDADLRHQEIEALRRGVELGLTVIDSAEMYGDGKSEALVGEAIAGCRESVFLVSKFLPNHAAGKELQQSLEQSLQRLNTDYLDLYLLHWRGHTPLQQTVQDLEQLCAEGVIKRWGVSNFDVCDMQELLACEGGENCQVNQVLYHLGSRGVEFDLKPFLVEHHIPLIAYSPLAQAGRLREEVLASDTLRQVADEHDADPFQIMLAWSIRDHHTLAIPKSANVVHVERNAKAGLIELSETQLQMLDQAFMPPSHKMPLDII</sequence>
<dbReference type="Pfam" id="PF00248">
    <property type="entry name" value="Aldo_ket_red"/>
    <property type="match status" value="1"/>
</dbReference>
<dbReference type="AlphaFoldDB" id="A0A4R1K3S0"/>
<evidence type="ECO:0000313" key="6">
    <source>
        <dbReference type="Proteomes" id="UP000295565"/>
    </source>
</evidence>
<protein>
    <submittedName>
        <fullName evidence="5">Diketogulonate reductase-like aldo/keto reductase</fullName>
    </submittedName>
</protein>
<dbReference type="Proteomes" id="UP000295565">
    <property type="component" value="Unassembled WGS sequence"/>
</dbReference>
<dbReference type="CDD" id="cd19138">
    <property type="entry name" value="AKR_YeaE"/>
    <property type="match status" value="1"/>
</dbReference>
<evidence type="ECO:0000259" key="4">
    <source>
        <dbReference type="Pfam" id="PF00248"/>
    </source>
</evidence>
<dbReference type="InterPro" id="IPR023210">
    <property type="entry name" value="NADP_OxRdtase_dom"/>
</dbReference>
<keyword evidence="6" id="KW-1185">Reference proteome</keyword>
<dbReference type="PIRSF" id="PIRSF000097">
    <property type="entry name" value="AKR"/>
    <property type="match status" value="1"/>
</dbReference>
<dbReference type="Gene3D" id="3.20.20.100">
    <property type="entry name" value="NADP-dependent oxidoreductase domain"/>
    <property type="match status" value="1"/>
</dbReference>
<proteinExistence type="predicted"/>
<evidence type="ECO:0000313" key="5">
    <source>
        <dbReference type="EMBL" id="TCK58547.1"/>
    </source>
</evidence>
<organism evidence="5 6">
    <name type="scientific">Celerinatantimonas diazotrophica</name>
    <dbReference type="NCBI Taxonomy" id="412034"/>
    <lineage>
        <taxon>Bacteria</taxon>
        <taxon>Pseudomonadati</taxon>
        <taxon>Pseudomonadota</taxon>
        <taxon>Gammaproteobacteria</taxon>
        <taxon>Celerinatantimonadaceae</taxon>
        <taxon>Celerinatantimonas</taxon>
    </lineage>
</organism>